<dbReference type="PANTHER" id="PTHR11085">
    <property type="entry name" value="NAD-DEPENDENT PROTEIN DEACYLASE SIRTUIN-5, MITOCHONDRIAL-RELATED"/>
    <property type="match status" value="1"/>
</dbReference>
<dbReference type="GO" id="GO:0017136">
    <property type="term" value="F:histone deacetylase activity, NAD-dependent"/>
    <property type="evidence" value="ECO:0007669"/>
    <property type="project" value="TreeGrafter"/>
</dbReference>
<evidence type="ECO:0000259" key="4">
    <source>
        <dbReference type="PROSITE" id="PS50305"/>
    </source>
</evidence>
<feature type="active site" description="Proton acceptor" evidence="3">
    <location>
        <position position="66"/>
    </location>
</feature>
<dbReference type="Gene3D" id="3.40.50.1220">
    <property type="entry name" value="TPP-binding domain"/>
    <property type="match status" value="1"/>
</dbReference>
<feature type="domain" description="Deacetylase sirtuin-type" evidence="4">
    <location>
        <begin position="1"/>
        <end position="221"/>
    </location>
</feature>
<protein>
    <submittedName>
        <fullName evidence="5">NAD-dependent deacetylase sirtuin-4</fullName>
    </submittedName>
</protein>
<dbReference type="Pfam" id="PF02146">
    <property type="entry name" value="SIR2"/>
    <property type="match status" value="1"/>
</dbReference>
<feature type="binding site" evidence="3">
    <location>
        <position position="125"/>
    </location>
    <ligand>
        <name>Zn(2+)</name>
        <dbReference type="ChEBI" id="CHEBI:29105"/>
    </ligand>
</feature>
<dbReference type="SUPFAM" id="SSF52467">
    <property type="entry name" value="DHS-like NAD/FAD-binding domain"/>
    <property type="match status" value="1"/>
</dbReference>
<dbReference type="GO" id="GO:0005759">
    <property type="term" value="C:mitochondrial matrix"/>
    <property type="evidence" value="ECO:0007669"/>
    <property type="project" value="TreeGrafter"/>
</dbReference>
<dbReference type="EMBL" id="KT754652">
    <property type="protein sequence ID" value="ALS04486.1"/>
    <property type="molecule type" value="mRNA"/>
</dbReference>
<feature type="binding site" evidence="3">
    <location>
        <position position="128"/>
    </location>
    <ligand>
        <name>Zn(2+)</name>
        <dbReference type="ChEBI" id="CHEBI:29105"/>
    </ligand>
</feature>
<keyword evidence="3" id="KW-0479">Metal-binding</keyword>
<dbReference type="PROSITE" id="PS50305">
    <property type="entry name" value="SIRTUIN"/>
    <property type="match status" value="1"/>
</dbReference>
<organism evidence="5">
    <name type="scientific">Acartia pacifica</name>
    <name type="common">Copepod</name>
    <dbReference type="NCBI Taxonomy" id="335913"/>
    <lineage>
        <taxon>Eukaryota</taxon>
        <taxon>Metazoa</taxon>
        <taxon>Ecdysozoa</taxon>
        <taxon>Arthropoda</taxon>
        <taxon>Crustacea</taxon>
        <taxon>Multicrustacea</taxon>
        <taxon>Hexanauplia</taxon>
        <taxon>Copepoda</taxon>
        <taxon>Calanoida</taxon>
        <taxon>Acartiidae</taxon>
        <taxon>Acartia</taxon>
    </lineage>
</organism>
<reference evidence="5" key="1">
    <citation type="journal article" date="2015" name="Sci. Rep.">
        <title>Spliced leader RNA trans-splicing discovered in copepods.</title>
        <authorList>
            <person name="Yang F."/>
            <person name="Xu D."/>
            <person name="Zhuang Y."/>
            <person name="Yi X."/>
            <person name="Huang Y."/>
            <person name="Chen H."/>
            <person name="Lin S."/>
            <person name="Campbell D.A."/>
            <person name="Sturm N.R."/>
            <person name="Liu G."/>
            <person name="Zhang H."/>
        </authorList>
    </citation>
    <scope>NUCLEOTIDE SEQUENCE</scope>
</reference>
<dbReference type="GO" id="GO:0070403">
    <property type="term" value="F:NAD+ binding"/>
    <property type="evidence" value="ECO:0007669"/>
    <property type="project" value="InterPro"/>
</dbReference>
<proteinExistence type="evidence at transcript level"/>
<keyword evidence="2" id="KW-0520">NAD</keyword>
<dbReference type="PANTHER" id="PTHR11085:SF10">
    <property type="entry name" value="NAD-DEPENDENT PROTEIN DEACYLASE SIRTUIN-5, MITOCHONDRIAL-RELATED"/>
    <property type="match status" value="1"/>
</dbReference>
<feature type="binding site" evidence="3">
    <location>
        <position position="74"/>
    </location>
    <ligand>
        <name>Zn(2+)</name>
        <dbReference type="ChEBI" id="CHEBI:29105"/>
    </ligand>
</feature>
<dbReference type="InterPro" id="IPR003000">
    <property type="entry name" value="Sirtuin"/>
</dbReference>
<feature type="binding site" evidence="3">
    <location>
        <position position="77"/>
    </location>
    <ligand>
        <name>Zn(2+)</name>
        <dbReference type="ChEBI" id="CHEBI:29105"/>
    </ligand>
</feature>
<dbReference type="InterPro" id="IPR026590">
    <property type="entry name" value="Ssirtuin_cat_dom"/>
</dbReference>
<dbReference type="Gene3D" id="3.30.1600.10">
    <property type="entry name" value="SIR2/SIRT2 'Small Domain"/>
    <property type="match status" value="1"/>
</dbReference>
<dbReference type="AlphaFoldDB" id="A0A0U2V8F0"/>
<keyword evidence="3" id="KW-0862">Zinc</keyword>
<accession>A0A0U2V8F0</accession>
<keyword evidence="1" id="KW-0808">Transferase</keyword>
<evidence type="ECO:0000313" key="5">
    <source>
        <dbReference type="EMBL" id="ALS04486.1"/>
    </source>
</evidence>
<dbReference type="InterPro" id="IPR026591">
    <property type="entry name" value="Sirtuin_cat_small_dom_sf"/>
</dbReference>
<name>A0A0U2V8F0_ACAPC</name>
<dbReference type="InterPro" id="IPR029035">
    <property type="entry name" value="DHS-like_NAD/FAD-binding_dom"/>
</dbReference>
<evidence type="ECO:0000256" key="2">
    <source>
        <dbReference type="ARBA" id="ARBA00023027"/>
    </source>
</evidence>
<dbReference type="GO" id="GO:0046872">
    <property type="term" value="F:metal ion binding"/>
    <property type="evidence" value="ECO:0007669"/>
    <property type="project" value="UniProtKB-KW"/>
</dbReference>
<evidence type="ECO:0000256" key="3">
    <source>
        <dbReference type="PROSITE-ProRule" id="PRU00236"/>
    </source>
</evidence>
<evidence type="ECO:0000256" key="1">
    <source>
        <dbReference type="ARBA" id="ARBA00022679"/>
    </source>
</evidence>
<dbReference type="InterPro" id="IPR050134">
    <property type="entry name" value="NAD-dep_sirtuin_deacylases"/>
</dbReference>
<sequence>MERPMARQSYWARNFIGWPRWSNFQPNLSHRTLARWEDTGKISQLVTQNVDQLHYKAGSRNVVELHGTNSLVRCMSCCYYLPRMQFQRILEQQNPTMIPRVADIRPDGDVELTEDEVKQFKVPSCPKCSGFLKPNVVFFGDNVPRPRVDQVRRKVDESDSLLVIGSSLYVFSAFRFINQAVENRIPIAIINIGPTRGDKMADLKIEAKSGDVLPNIDFANL</sequence>